<dbReference type="EMBL" id="MU274941">
    <property type="protein sequence ID" value="KAI0084542.1"/>
    <property type="molecule type" value="Genomic_DNA"/>
</dbReference>
<accession>A0ACB8TRB5</accession>
<sequence>MGVKLVAMSELLFYNKFLDATRPALKGHVNIRSRMALRNSDHCFFARSTLIQPHRMSAYLPLSQPSSNKQRMADSGLRQDPDVWMSDGNVVITAKDKEGVTWGFKCHKSLLSRHSRMFEGMFTLSQPQDAETYEGLPLVTLTDPYADFKALLQMLYDPMEYLPKVSDLSPLDWPEELRAISGPLRLSNKYEFDTLHASLTKVLESRWPVTLEGWDKIVQRIRDAQVEASEEGVECPLVNPASLILLAEEANVPSVLPAAYYNLYTQWKNSYRLEGHTWKEVCEESHFAVDLTGFTLEHHLRMAEGSDFLRTAITQLWGFILPTIFQCRREECRRDTKKWISEQFVQYMTSQELFYDPLDTLAKIKQPIPRLEFSKEYGICIGCLDQLENAMDACRDYIWEDFPYLFKLKARESGKMYGFLLNLDDIRCRYDQPIIML</sequence>
<protein>
    <submittedName>
        <fullName evidence="1">Uncharacterized protein</fullName>
    </submittedName>
</protein>
<keyword evidence="2" id="KW-1185">Reference proteome</keyword>
<reference evidence="1" key="1">
    <citation type="journal article" date="2021" name="Environ. Microbiol.">
        <title>Gene family expansions and transcriptome signatures uncover fungal adaptations to wood decay.</title>
        <authorList>
            <person name="Hage H."/>
            <person name="Miyauchi S."/>
            <person name="Viragh M."/>
            <person name="Drula E."/>
            <person name="Min B."/>
            <person name="Chaduli D."/>
            <person name="Navarro D."/>
            <person name="Favel A."/>
            <person name="Norest M."/>
            <person name="Lesage-Meessen L."/>
            <person name="Balint B."/>
            <person name="Merenyi Z."/>
            <person name="de Eugenio L."/>
            <person name="Morin E."/>
            <person name="Martinez A.T."/>
            <person name="Baldrian P."/>
            <person name="Stursova M."/>
            <person name="Martinez M.J."/>
            <person name="Novotny C."/>
            <person name="Magnuson J.K."/>
            <person name="Spatafora J.W."/>
            <person name="Maurice S."/>
            <person name="Pangilinan J."/>
            <person name="Andreopoulos W."/>
            <person name="LaButti K."/>
            <person name="Hundley H."/>
            <person name="Na H."/>
            <person name="Kuo A."/>
            <person name="Barry K."/>
            <person name="Lipzen A."/>
            <person name="Henrissat B."/>
            <person name="Riley R."/>
            <person name="Ahrendt S."/>
            <person name="Nagy L.G."/>
            <person name="Grigoriev I.V."/>
            <person name="Martin F."/>
            <person name="Rosso M.N."/>
        </authorList>
    </citation>
    <scope>NUCLEOTIDE SEQUENCE</scope>
    <source>
        <strain evidence="1">CBS 384.51</strain>
    </source>
</reference>
<gene>
    <name evidence="1" type="ORF">BDY19DRAFT_526787</name>
</gene>
<name>A0ACB8TRB5_9APHY</name>
<organism evidence="1 2">
    <name type="scientific">Irpex rosettiformis</name>
    <dbReference type="NCBI Taxonomy" id="378272"/>
    <lineage>
        <taxon>Eukaryota</taxon>
        <taxon>Fungi</taxon>
        <taxon>Dikarya</taxon>
        <taxon>Basidiomycota</taxon>
        <taxon>Agaricomycotina</taxon>
        <taxon>Agaricomycetes</taxon>
        <taxon>Polyporales</taxon>
        <taxon>Irpicaceae</taxon>
        <taxon>Irpex</taxon>
    </lineage>
</organism>
<dbReference type="Proteomes" id="UP001055072">
    <property type="component" value="Unassembled WGS sequence"/>
</dbReference>
<evidence type="ECO:0000313" key="1">
    <source>
        <dbReference type="EMBL" id="KAI0084542.1"/>
    </source>
</evidence>
<proteinExistence type="predicted"/>
<comment type="caution">
    <text evidence="1">The sequence shown here is derived from an EMBL/GenBank/DDBJ whole genome shotgun (WGS) entry which is preliminary data.</text>
</comment>
<evidence type="ECO:0000313" key="2">
    <source>
        <dbReference type="Proteomes" id="UP001055072"/>
    </source>
</evidence>